<keyword evidence="3" id="KW-1185">Reference proteome</keyword>
<reference evidence="2 3" key="1">
    <citation type="submission" date="2016-11" db="EMBL/GenBank/DDBJ databases">
        <authorList>
            <person name="Jaros S."/>
            <person name="Januszkiewicz K."/>
            <person name="Wedrychowicz H."/>
        </authorList>
    </citation>
    <scope>NUCLEOTIDE SEQUENCE [LARGE SCALE GENOMIC DNA]</scope>
    <source>
        <strain evidence="2 3">DSM 17737</strain>
    </source>
</reference>
<organism evidence="2 3">
    <name type="scientific">Sulfurivirga caldicuralii</name>
    <dbReference type="NCBI Taxonomy" id="364032"/>
    <lineage>
        <taxon>Bacteria</taxon>
        <taxon>Pseudomonadati</taxon>
        <taxon>Pseudomonadota</taxon>
        <taxon>Gammaproteobacteria</taxon>
        <taxon>Thiotrichales</taxon>
        <taxon>Piscirickettsiaceae</taxon>
        <taxon>Sulfurivirga</taxon>
    </lineage>
</organism>
<evidence type="ECO:0000259" key="1">
    <source>
        <dbReference type="Pfam" id="PF01909"/>
    </source>
</evidence>
<gene>
    <name evidence="2" type="ORF">SAMN05443662_1698</name>
</gene>
<dbReference type="SUPFAM" id="SSF81301">
    <property type="entry name" value="Nucleotidyltransferase"/>
    <property type="match status" value="1"/>
</dbReference>
<dbReference type="GO" id="GO:0016779">
    <property type="term" value="F:nucleotidyltransferase activity"/>
    <property type="evidence" value="ECO:0007669"/>
    <property type="project" value="InterPro"/>
</dbReference>
<dbReference type="Proteomes" id="UP000198461">
    <property type="component" value="Unassembled WGS sequence"/>
</dbReference>
<dbReference type="RefSeq" id="WP_074201971.1">
    <property type="nucleotide sequence ID" value="NZ_FSRE01000005.1"/>
</dbReference>
<proteinExistence type="predicted"/>
<protein>
    <submittedName>
        <fullName evidence="2">Nucleotidyltransferase domain-containing protein</fullName>
    </submittedName>
</protein>
<dbReference type="STRING" id="364032.SAMN05443662_1698"/>
<dbReference type="Pfam" id="PF01909">
    <property type="entry name" value="NTP_transf_2"/>
    <property type="match status" value="1"/>
</dbReference>
<dbReference type="EMBL" id="FSRE01000005">
    <property type="protein sequence ID" value="SIO19452.1"/>
    <property type="molecule type" value="Genomic_DNA"/>
</dbReference>
<name>A0A1N6HI69_9GAMM</name>
<dbReference type="InterPro" id="IPR002934">
    <property type="entry name" value="Polymerase_NTP_transf_dom"/>
</dbReference>
<evidence type="ECO:0000313" key="2">
    <source>
        <dbReference type="EMBL" id="SIO19452.1"/>
    </source>
</evidence>
<keyword evidence="2" id="KW-0808">Transferase</keyword>
<accession>A0A1N6HI69</accession>
<feature type="domain" description="Polymerase nucleotidyl transferase" evidence="1">
    <location>
        <begin position="10"/>
        <end position="79"/>
    </location>
</feature>
<dbReference type="CDD" id="cd05403">
    <property type="entry name" value="NT_KNTase_like"/>
    <property type="match status" value="1"/>
</dbReference>
<evidence type="ECO:0000313" key="3">
    <source>
        <dbReference type="Proteomes" id="UP000198461"/>
    </source>
</evidence>
<dbReference type="Gene3D" id="3.30.460.10">
    <property type="entry name" value="Beta Polymerase, domain 2"/>
    <property type="match status" value="1"/>
</dbReference>
<dbReference type="OrthoDB" id="9808659at2"/>
<sequence length="102" mass="11528">MLIRPQDRDTLIRLLKSHLPDTEIWAFGSRVTGKAHPGSDLDLVAMSDNEQAIFLAQEALENSALPFRVDLLSWPTLPPTMQENICQHHEVLIPAPERNPHD</sequence>
<dbReference type="InterPro" id="IPR043519">
    <property type="entry name" value="NT_sf"/>
</dbReference>
<dbReference type="AlphaFoldDB" id="A0A1N6HI69"/>